<accession>A0A914C9W6</accession>
<dbReference type="InterPro" id="IPR035976">
    <property type="entry name" value="Sushi/SCR/CCP_sf"/>
</dbReference>
<feature type="domain" description="Sushi" evidence="9">
    <location>
        <begin position="24"/>
        <end position="84"/>
    </location>
</feature>
<dbReference type="Pfam" id="PF00084">
    <property type="entry name" value="Sushi"/>
    <property type="match status" value="3"/>
</dbReference>
<dbReference type="SMART" id="SM00034">
    <property type="entry name" value="CLECT"/>
    <property type="match status" value="1"/>
</dbReference>
<keyword evidence="7" id="KW-0812">Transmembrane</keyword>
<dbReference type="CDD" id="cd00037">
    <property type="entry name" value="CLECT"/>
    <property type="match status" value="1"/>
</dbReference>
<dbReference type="PROSITE" id="PS50041">
    <property type="entry name" value="C_TYPE_LECTIN_2"/>
    <property type="match status" value="1"/>
</dbReference>
<keyword evidence="10" id="KW-1185">Reference proteome</keyword>
<dbReference type="InterPro" id="IPR000436">
    <property type="entry name" value="Sushi_SCR_CCP_dom"/>
</dbReference>
<feature type="disulfide bond" evidence="6">
    <location>
        <begin position="26"/>
        <end position="69"/>
    </location>
</feature>
<dbReference type="CDD" id="cd00033">
    <property type="entry name" value="CCP"/>
    <property type="match status" value="4"/>
</dbReference>
<evidence type="ECO:0000256" key="2">
    <source>
        <dbReference type="ARBA" id="ARBA00022729"/>
    </source>
</evidence>
<evidence type="ECO:0000256" key="3">
    <source>
        <dbReference type="ARBA" id="ARBA00022737"/>
    </source>
</evidence>
<evidence type="ECO:0000256" key="5">
    <source>
        <dbReference type="ARBA" id="ARBA00023180"/>
    </source>
</evidence>
<dbReference type="PANTHER" id="PTHR19325">
    <property type="entry name" value="COMPLEMENT COMPONENT-RELATED SUSHI DOMAIN-CONTAINING"/>
    <property type="match status" value="1"/>
</dbReference>
<name>A0A914C9W6_9BILA</name>
<dbReference type="SUPFAM" id="SSF49785">
    <property type="entry name" value="Galactose-binding domain-like"/>
    <property type="match status" value="1"/>
</dbReference>
<dbReference type="InterPro" id="IPR050350">
    <property type="entry name" value="Compl-Cell_Adhes-Reg"/>
</dbReference>
<sequence>MRLHCEISTRVGHHLFESAYSYSTFCLQPDVPENCHVIFAQPGPYPPGTVAKYNCALGFERIGVEERACQSNGTWSETAPICALDVAQNKPAEQSSGQQSAQNAVQSIPNCALTDHSKSSWWTVSLLGQFNVRAISITLGHLSSEIVDIRLETANKNSTSCAKYIGDLKNSTTVFCSADSVSHVVVHATSRLHLCSFKVYAINAQSPWQCALPSMDVLTVNMNHCYSSSRTEKLDWKSAQKRCLDLGGTLPIRISPEAQSALRASLTAAQTTQSFYWVGLMGTNSRGWVWADGDPLNPNESDWYEEPGETKEDEAMAVVLGRPAGWRWMPAAQSVWNPWICQTKPKFCTSPGVSANGRVVFSSQSYAIGTYAFYSCESGFELYGETRRRCEKDGLILFLVVDCGMPDQWMDGTVVLVNRTTTFGSLTEYRCRRGTVIEPNRSPFRTCGADSMWAGDIPSCLEVDCGPPPPIANGVLHFTNTTLNSSVTYSCDENYRLIGHSRSFCSENGNWLPNPPVCYDMLTLKEINDHSSDSNLVLSLVVVVLLVVLLLVALKASHHRFGGNNPMVPGFNSWLRRNVACHDNGGKSPAGSSDGPRPLVYATPSQPMDSMIYYAPTGLSMVESSCVSMTQFEVPPSMVSVQRLPNGMVSVRLPTVHPMSLRPSIFTSQQLSVANLALAGTSAMPPSPTSSQILYSFDHEPYYDTPPDNIYEELVTTQHTVC</sequence>
<keyword evidence="4 6" id="KW-1015">Disulfide bond</keyword>
<feature type="transmembrane region" description="Helical" evidence="7">
    <location>
        <begin position="536"/>
        <end position="554"/>
    </location>
</feature>
<protein>
    <submittedName>
        <fullName evidence="11">Sushi domain-containing protein</fullName>
    </submittedName>
</protein>
<evidence type="ECO:0000259" key="9">
    <source>
        <dbReference type="PROSITE" id="PS50923"/>
    </source>
</evidence>
<keyword evidence="7" id="KW-0472">Membrane</keyword>
<dbReference type="SMART" id="SM00032">
    <property type="entry name" value="CCP"/>
    <property type="match status" value="4"/>
</dbReference>
<dbReference type="SUPFAM" id="SSF56436">
    <property type="entry name" value="C-type lectin-like"/>
    <property type="match status" value="1"/>
</dbReference>
<keyword evidence="2" id="KW-0732">Signal</keyword>
<evidence type="ECO:0000256" key="6">
    <source>
        <dbReference type="PROSITE-ProRule" id="PRU00302"/>
    </source>
</evidence>
<evidence type="ECO:0000256" key="7">
    <source>
        <dbReference type="SAM" id="Phobius"/>
    </source>
</evidence>
<dbReference type="PANTHER" id="PTHR19325:SF575">
    <property type="entry name" value="LOCOMOTION-RELATED PROTEIN HIKARU GENKI"/>
    <property type="match status" value="1"/>
</dbReference>
<dbReference type="AlphaFoldDB" id="A0A914C9W6"/>
<dbReference type="InterPro" id="IPR016187">
    <property type="entry name" value="CTDL_fold"/>
</dbReference>
<feature type="disulfide bond" evidence="6">
    <location>
        <begin position="55"/>
        <end position="82"/>
    </location>
</feature>
<dbReference type="InterPro" id="IPR001304">
    <property type="entry name" value="C-type_lectin-like"/>
</dbReference>
<keyword evidence="5" id="KW-0325">Glycoprotein</keyword>
<feature type="domain" description="Sushi" evidence="9">
    <location>
        <begin position="463"/>
        <end position="520"/>
    </location>
</feature>
<evidence type="ECO:0000256" key="4">
    <source>
        <dbReference type="ARBA" id="ARBA00023157"/>
    </source>
</evidence>
<dbReference type="InterPro" id="IPR008979">
    <property type="entry name" value="Galactose-bd-like_sf"/>
</dbReference>
<reference evidence="11" key="1">
    <citation type="submission" date="2022-11" db="UniProtKB">
        <authorList>
            <consortium name="WormBaseParasite"/>
        </authorList>
    </citation>
    <scope>IDENTIFICATION</scope>
</reference>
<dbReference type="Gene3D" id="2.10.70.10">
    <property type="entry name" value="Complement Module, domain 1"/>
    <property type="match status" value="4"/>
</dbReference>
<keyword evidence="1 6" id="KW-0768">Sushi</keyword>
<comment type="caution">
    <text evidence="6">Lacks conserved residue(s) required for the propagation of feature annotation.</text>
</comment>
<keyword evidence="3" id="KW-0677">Repeat</keyword>
<proteinExistence type="predicted"/>
<dbReference type="Proteomes" id="UP000887540">
    <property type="component" value="Unplaced"/>
</dbReference>
<evidence type="ECO:0000256" key="1">
    <source>
        <dbReference type="ARBA" id="ARBA00022659"/>
    </source>
</evidence>
<dbReference type="Gene3D" id="3.10.100.10">
    <property type="entry name" value="Mannose-Binding Protein A, subunit A"/>
    <property type="match status" value="1"/>
</dbReference>
<evidence type="ECO:0000259" key="8">
    <source>
        <dbReference type="PROSITE" id="PS50041"/>
    </source>
</evidence>
<evidence type="ECO:0000313" key="11">
    <source>
        <dbReference type="WBParaSite" id="ACRNAN_Path_566.g2122.t2"/>
    </source>
</evidence>
<feature type="disulfide bond" evidence="6">
    <location>
        <begin position="491"/>
        <end position="518"/>
    </location>
</feature>
<dbReference type="WBParaSite" id="ACRNAN_Path_566.g2122.t2">
    <property type="protein sequence ID" value="ACRNAN_Path_566.g2122.t2"/>
    <property type="gene ID" value="ACRNAN_Path_566.g2122"/>
</dbReference>
<feature type="domain" description="Sushi" evidence="9">
    <location>
        <begin position="401"/>
        <end position="462"/>
    </location>
</feature>
<organism evidence="10 11">
    <name type="scientific">Acrobeloides nanus</name>
    <dbReference type="NCBI Taxonomy" id="290746"/>
    <lineage>
        <taxon>Eukaryota</taxon>
        <taxon>Metazoa</taxon>
        <taxon>Ecdysozoa</taxon>
        <taxon>Nematoda</taxon>
        <taxon>Chromadorea</taxon>
        <taxon>Rhabditida</taxon>
        <taxon>Tylenchina</taxon>
        <taxon>Cephalobomorpha</taxon>
        <taxon>Cephaloboidea</taxon>
        <taxon>Cephalobidae</taxon>
        <taxon>Acrobeloides</taxon>
    </lineage>
</organism>
<evidence type="ECO:0000313" key="10">
    <source>
        <dbReference type="Proteomes" id="UP000887540"/>
    </source>
</evidence>
<dbReference type="SUPFAM" id="SSF57535">
    <property type="entry name" value="Complement control module/SCR domain"/>
    <property type="match status" value="4"/>
</dbReference>
<keyword evidence="7" id="KW-1133">Transmembrane helix</keyword>
<dbReference type="Pfam" id="PF00059">
    <property type="entry name" value="Lectin_C"/>
    <property type="match status" value="1"/>
</dbReference>
<dbReference type="Gene3D" id="2.60.120.260">
    <property type="entry name" value="Galactose-binding domain-like"/>
    <property type="match status" value="1"/>
</dbReference>
<feature type="domain" description="C-type lectin" evidence="8">
    <location>
        <begin position="221"/>
        <end position="342"/>
    </location>
</feature>
<dbReference type="PROSITE" id="PS50923">
    <property type="entry name" value="SUSHI"/>
    <property type="match status" value="3"/>
</dbReference>
<dbReference type="InterPro" id="IPR016186">
    <property type="entry name" value="C-type_lectin-like/link_sf"/>
</dbReference>